<evidence type="ECO:0000256" key="2">
    <source>
        <dbReference type="SAM" id="SignalP"/>
    </source>
</evidence>
<dbReference type="SMART" id="SM00909">
    <property type="entry name" value="Germane"/>
    <property type="match status" value="2"/>
</dbReference>
<organism evidence="4 5">
    <name type="scientific">Lederbergia wuyishanensis</name>
    <dbReference type="NCBI Taxonomy" id="1347903"/>
    <lineage>
        <taxon>Bacteria</taxon>
        <taxon>Bacillati</taxon>
        <taxon>Bacillota</taxon>
        <taxon>Bacilli</taxon>
        <taxon>Bacillales</taxon>
        <taxon>Bacillaceae</taxon>
        <taxon>Lederbergia</taxon>
    </lineage>
</organism>
<dbReference type="EMBL" id="JAUSUO010000001">
    <property type="protein sequence ID" value="MDQ0342409.1"/>
    <property type="molecule type" value="Genomic_DNA"/>
</dbReference>
<feature type="region of interest" description="Disordered" evidence="1">
    <location>
        <begin position="334"/>
        <end position="354"/>
    </location>
</feature>
<name>A0ABU0D1X7_9BACI</name>
<dbReference type="RefSeq" id="WP_244680572.1">
    <property type="nucleotide sequence ID" value="NZ_JALIRM010000001.1"/>
</dbReference>
<comment type="caution">
    <text evidence="4">The sequence shown here is derived from an EMBL/GenBank/DDBJ whole genome shotgun (WGS) entry which is preliminary data.</text>
</comment>
<dbReference type="InterPro" id="IPR019606">
    <property type="entry name" value="GerMN"/>
</dbReference>
<feature type="domain" description="GerMN" evidence="3">
    <location>
        <begin position="94"/>
        <end position="183"/>
    </location>
</feature>
<evidence type="ECO:0000313" key="4">
    <source>
        <dbReference type="EMBL" id="MDQ0342409.1"/>
    </source>
</evidence>
<evidence type="ECO:0000259" key="3">
    <source>
        <dbReference type="SMART" id="SM00909"/>
    </source>
</evidence>
<proteinExistence type="predicted"/>
<sequence>MSIRAKLALTTAAVMAASIFLSGCGLFGKEKESLDPPKDVTYLKDGEALDDASPDAETATEEKEDVVMRDIYLIDKNGFVVAQSLPLPKTESVAKQVLSYLVTDGPVADILPNGFRTVLPAGTEVDVDVHEGKATVDFSEEFTTYDPKDEKRILQAITWTLTQFDSVDKVELRVNGYPLTEMPANGTPVSSEGLSRADGINTEFTNIADITNTRPVTVYYLSQIGEDFVYIPVTRRVSNKVKDDVVAVINELVEGPGIFTALETGLMDDVKLVDDPKLQDHVVTLNFNEAILGNSENKVISEETLRSIVLSLTEQTGIESVKVMVNGSSEVMNEKGEALTEPVTRPEKVNTGRF</sequence>
<feature type="domain" description="GerMN" evidence="3">
    <location>
        <begin position="245"/>
        <end position="334"/>
    </location>
</feature>
<protein>
    <submittedName>
        <fullName evidence="4">Germination protein M</fullName>
    </submittedName>
</protein>
<feature type="chain" id="PRO_5046391785" evidence="2">
    <location>
        <begin position="17"/>
        <end position="354"/>
    </location>
</feature>
<dbReference type="Proteomes" id="UP001232343">
    <property type="component" value="Unassembled WGS sequence"/>
</dbReference>
<feature type="signal peptide" evidence="2">
    <location>
        <begin position="1"/>
        <end position="16"/>
    </location>
</feature>
<accession>A0ABU0D1X7</accession>
<keyword evidence="2" id="KW-0732">Signal</keyword>
<evidence type="ECO:0000256" key="1">
    <source>
        <dbReference type="SAM" id="MobiDB-lite"/>
    </source>
</evidence>
<keyword evidence="5" id="KW-1185">Reference proteome</keyword>
<gene>
    <name evidence="4" type="ORF">J2S14_001202</name>
</gene>
<reference evidence="4 5" key="1">
    <citation type="submission" date="2023-07" db="EMBL/GenBank/DDBJ databases">
        <title>Genomic Encyclopedia of Type Strains, Phase IV (KMG-IV): sequencing the most valuable type-strain genomes for metagenomic binning, comparative biology and taxonomic classification.</title>
        <authorList>
            <person name="Goeker M."/>
        </authorList>
    </citation>
    <scope>NUCLEOTIDE SEQUENCE [LARGE SCALE GENOMIC DNA]</scope>
    <source>
        <strain evidence="4 5">DSM 27848</strain>
    </source>
</reference>
<dbReference type="PROSITE" id="PS51257">
    <property type="entry name" value="PROKAR_LIPOPROTEIN"/>
    <property type="match status" value="1"/>
</dbReference>
<evidence type="ECO:0000313" key="5">
    <source>
        <dbReference type="Proteomes" id="UP001232343"/>
    </source>
</evidence>
<dbReference type="Pfam" id="PF10646">
    <property type="entry name" value="Germane"/>
    <property type="match status" value="2"/>
</dbReference>